<keyword evidence="1" id="KW-0472">Membrane</keyword>
<feature type="transmembrane region" description="Helical" evidence="1">
    <location>
        <begin position="143"/>
        <end position="166"/>
    </location>
</feature>
<feature type="domain" description="HTH cro/C1-type" evidence="2">
    <location>
        <begin position="11"/>
        <end position="36"/>
    </location>
</feature>
<keyword evidence="1" id="KW-1133">Transmembrane helix</keyword>
<evidence type="ECO:0000259" key="2">
    <source>
        <dbReference type="PROSITE" id="PS50943"/>
    </source>
</evidence>
<name>X1QS59_9ZZZZ</name>
<dbReference type="PROSITE" id="PS50943">
    <property type="entry name" value="HTH_CROC1"/>
    <property type="match status" value="1"/>
</dbReference>
<accession>X1QS59</accession>
<feature type="non-terminal residue" evidence="3">
    <location>
        <position position="1"/>
    </location>
</feature>
<evidence type="ECO:0000256" key="1">
    <source>
        <dbReference type="SAM" id="Phobius"/>
    </source>
</evidence>
<dbReference type="EMBL" id="BARW01000970">
    <property type="protein sequence ID" value="GAI71402.1"/>
    <property type="molecule type" value="Genomic_DNA"/>
</dbReference>
<sequence length="210" mass="22674">GMEMGQAREGIERGKGIPLDTAQRIARHYGITIEEACGLLRVYSVEELLPERGYGLTSAAQREIIGYSAVELPTALDLVESTMEVGEKACLAICTEDLPTEDELDDLYLGMIASGFHDYRPTARVIDGIPTTELVLQKGSPSFAIIIPLLVPLFTLGLIAFGLVRIEAISKALLPLMITGAVGLVAVALIVRKPAERIAERAAERYLPKA</sequence>
<comment type="caution">
    <text evidence="3">The sequence shown here is derived from an EMBL/GenBank/DDBJ whole genome shotgun (WGS) entry which is preliminary data.</text>
</comment>
<gene>
    <name evidence="3" type="ORF">S12H4_03459</name>
</gene>
<feature type="transmembrane region" description="Helical" evidence="1">
    <location>
        <begin position="172"/>
        <end position="191"/>
    </location>
</feature>
<keyword evidence="1" id="KW-0812">Transmembrane</keyword>
<dbReference type="AlphaFoldDB" id="X1QS59"/>
<protein>
    <recommendedName>
        <fullName evidence="2">HTH cro/C1-type domain-containing protein</fullName>
    </recommendedName>
</protein>
<proteinExistence type="predicted"/>
<organism evidence="3">
    <name type="scientific">marine sediment metagenome</name>
    <dbReference type="NCBI Taxonomy" id="412755"/>
    <lineage>
        <taxon>unclassified sequences</taxon>
        <taxon>metagenomes</taxon>
        <taxon>ecological metagenomes</taxon>
    </lineage>
</organism>
<reference evidence="3" key="1">
    <citation type="journal article" date="2014" name="Front. Microbiol.">
        <title>High frequency of phylogenetically diverse reductive dehalogenase-homologous genes in deep subseafloor sedimentary metagenomes.</title>
        <authorList>
            <person name="Kawai M."/>
            <person name="Futagami T."/>
            <person name="Toyoda A."/>
            <person name="Takaki Y."/>
            <person name="Nishi S."/>
            <person name="Hori S."/>
            <person name="Arai W."/>
            <person name="Tsubouchi T."/>
            <person name="Morono Y."/>
            <person name="Uchiyama I."/>
            <person name="Ito T."/>
            <person name="Fujiyama A."/>
            <person name="Inagaki F."/>
            <person name="Takami H."/>
        </authorList>
    </citation>
    <scope>NUCLEOTIDE SEQUENCE</scope>
    <source>
        <strain evidence="3">Expedition CK06-06</strain>
    </source>
</reference>
<evidence type="ECO:0000313" key="3">
    <source>
        <dbReference type="EMBL" id="GAI71402.1"/>
    </source>
</evidence>
<dbReference type="InterPro" id="IPR001387">
    <property type="entry name" value="Cro/C1-type_HTH"/>
</dbReference>